<reference evidence="12 13" key="1">
    <citation type="journal article" date="2015" name="Genome Biol. Evol.">
        <title>Comparative Genomics of a Bacterivorous Green Alga Reveals Evolutionary Causalities and Consequences of Phago-Mixotrophic Mode of Nutrition.</title>
        <authorList>
            <person name="Burns J.A."/>
            <person name="Paasch A."/>
            <person name="Narechania A."/>
            <person name="Kim E."/>
        </authorList>
    </citation>
    <scope>NUCLEOTIDE SEQUENCE [LARGE SCALE GENOMIC DNA]</scope>
    <source>
        <strain evidence="12 13">PLY_AMNH</strain>
    </source>
</reference>
<evidence type="ECO:0000256" key="5">
    <source>
        <dbReference type="ARBA" id="ARBA00022692"/>
    </source>
</evidence>
<proteinExistence type="inferred from homology"/>
<keyword evidence="7" id="KW-1133">Transmembrane helix</keyword>
<protein>
    <submittedName>
        <fullName evidence="12">Uncharacterized protein</fullName>
    </submittedName>
</protein>
<evidence type="ECO:0000256" key="1">
    <source>
        <dbReference type="ARBA" id="ARBA00004323"/>
    </source>
</evidence>
<evidence type="ECO:0000313" key="12">
    <source>
        <dbReference type="EMBL" id="KAK3270296.1"/>
    </source>
</evidence>
<evidence type="ECO:0000256" key="11">
    <source>
        <dbReference type="SAM" id="MobiDB-lite"/>
    </source>
</evidence>
<evidence type="ECO:0000256" key="8">
    <source>
        <dbReference type="ARBA" id="ARBA00023034"/>
    </source>
</evidence>
<accession>A0AAE0G2B1</accession>
<comment type="subcellular location">
    <subcellularLocation>
        <location evidence="1">Golgi apparatus membrane</location>
        <topology evidence="1">Single-pass type II membrane protein</topology>
    </subcellularLocation>
</comment>
<dbReference type="GO" id="GO:0000139">
    <property type="term" value="C:Golgi membrane"/>
    <property type="evidence" value="ECO:0007669"/>
    <property type="project" value="UniProtKB-SubCell"/>
</dbReference>
<feature type="region of interest" description="Disordered" evidence="11">
    <location>
        <begin position="49"/>
        <end position="72"/>
    </location>
</feature>
<keyword evidence="10" id="KW-0325">Glycoprotein</keyword>
<dbReference type="Pfam" id="PF00777">
    <property type="entry name" value="Glyco_transf_29"/>
    <property type="match status" value="1"/>
</dbReference>
<gene>
    <name evidence="12" type="ORF">CYMTET_21296</name>
</gene>
<comment type="similarity">
    <text evidence="2">Belongs to the glycosyltransferase 29 family.</text>
</comment>
<evidence type="ECO:0000256" key="4">
    <source>
        <dbReference type="ARBA" id="ARBA00022679"/>
    </source>
</evidence>
<dbReference type="InterPro" id="IPR038578">
    <property type="entry name" value="GT29-like_sf"/>
</dbReference>
<dbReference type="GO" id="GO:0008373">
    <property type="term" value="F:sialyltransferase activity"/>
    <property type="evidence" value="ECO:0007669"/>
    <property type="project" value="InterPro"/>
</dbReference>
<dbReference type="Gene3D" id="3.90.1480.20">
    <property type="entry name" value="Glycosyl transferase family 29"/>
    <property type="match status" value="1"/>
</dbReference>
<keyword evidence="3" id="KW-0328">Glycosyltransferase</keyword>
<evidence type="ECO:0000256" key="10">
    <source>
        <dbReference type="ARBA" id="ARBA00023180"/>
    </source>
</evidence>
<comment type="caution">
    <text evidence="12">The sequence shown here is derived from an EMBL/GenBank/DDBJ whole genome shotgun (WGS) entry which is preliminary data.</text>
</comment>
<dbReference type="Proteomes" id="UP001190700">
    <property type="component" value="Unassembled WGS sequence"/>
</dbReference>
<evidence type="ECO:0000256" key="6">
    <source>
        <dbReference type="ARBA" id="ARBA00022968"/>
    </source>
</evidence>
<keyword evidence="13" id="KW-1185">Reference proteome</keyword>
<name>A0AAE0G2B1_9CHLO</name>
<evidence type="ECO:0000256" key="3">
    <source>
        <dbReference type="ARBA" id="ARBA00022676"/>
    </source>
</evidence>
<dbReference type="AlphaFoldDB" id="A0AAE0G2B1"/>
<keyword evidence="6" id="KW-0735">Signal-anchor</keyword>
<evidence type="ECO:0000256" key="2">
    <source>
        <dbReference type="ARBA" id="ARBA00006003"/>
    </source>
</evidence>
<sequence length="371" mass="40981">MDQQGAGAFRPQGVSGGCYPATVGMDVPRPVPANWSMGESENAMAHVPGVPGAKARSKQVDVDDGLPRSAADRREVRKLRGGSKEINFVISTKRSLGAKVKLTRQDWVDVEWWLRLASPASGMGNELRHLHITHVELEAAYKTEASFLREVAGKVVRLTAASSGRETNTDGLTQVDYDDGDVEHLDMDKDNYRVVTSADVRQAVGWDEALRERWSEELGDSSLANLVVRMSTLATGYEWLDRAYIALGKLPYFEDTHAAPIPHWTGLSEGHFLSPEGTAMLHPSFIHYVHQVWNEGRGERPSTGMLATILALHFCGGGVNLYGFDNSAHFYSNQYHLPEDRSTLHPWDVEVRDSGVRSTCLLLPVVAVNFD</sequence>
<evidence type="ECO:0000256" key="9">
    <source>
        <dbReference type="ARBA" id="ARBA00023136"/>
    </source>
</evidence>
<evidence type="ECO:0000313" key="13">
    <source>
        <dbReference type="Proteomes" id="UP001190700"/>
    </source>
</evidence>
<keyword evidence="8" id="KW-0333">Golgi apparatus</keyword>
<dbReference type="EMBL" id="LGRX02010485">
    <property type="protein sequence ID" value="KAK3270296.1"/>
    <property type="molecule type" value="Genomic_DNA"/>
</dbReference>
<keyword evidence="4" id="KW-0808">Transferase</keyword>
<keyword evidence="5" id="KW-0812">Transmembrane</keyword>
<organism evidence="12 13">
    <name type="scientific">Cymbomonas tetramitiformis</name>
    <dbReference type="NCBI Taxonomy" id="36881"/>
    <lineage>
        <taxon>Eukaryota</taxon>
        <taxon>Viridiplantae</taxon>
        <taxon>Chlorophyta</taxon>
        <taxon>Pyramimonadophyceae</taxon>
        <taxon>Pyramimonadales</taxon>
        <taxon>Pyramimonadaceae</taxon>
        <taxon>Cymbomonas</taxon>
    </lineage>
</organism>
<evidence type="ECO:0000256" key="7">
    <source>
        <dbReference type="ARBA" id="ARBA00022989"/>
    </source>
</evidence>
<dbReference type="InterPro" id="IPR001675">
    <property type="entry name" value="Glyco_trans_29"/>
</dbReference>
<keyword evidence="9" id="KW-0472">Membrane</keyword>